<dbReference type="GeneID" id="24564005"/>
<gene>
    <name evidence="3" type="ORF">BBBOND_0206220</name>
</gene>
<reference evidence="4" key="1">
    <citation type="submission" date="2014-06" db="EMBL/GenBank/DDBJ databases">
        <authorList>
            <person name="Aslett M."/>
            <person name="De Silva N."/>
        </authorList>
    </citation>
    <scope>NUCLEOTIDE SEQUENCE [LARGE SCALE GENOMIC DNA]</scope>
    <source>
        <strain evidence="4">Bond</strain>
    </source>
</reference>
<dbReference type="Proteomes" id="UP000033188">
    <property type="component" value="Chromosome 2"/>
</dbReference>
<dbReference type="RefSeq" id="XP_012767650.1">
    <property type="nucleotide sequence ID" value="XM_012912196.1"/>
</dbReference>
<keyword evidence="4" id="KW-1185">Reference proteome</keyword>
<dbReference type="KEGG" id="bbig:BBBOND_0206220"/>
<feature type="compositionally biased region" description="Polar residues" evidence="1">
    <location>
        <begin position="889"/>
        <end position="909"/>
    </location>
</feature>
<feature type="compositionally biased region" description="Basic and acidic residues" evidence="1">
    <location>
        <begin position="740"/>
        <end position="760"/>
    </location>
</feature>
<evidence type="ECO:0000313" key="4">
    <source>
        <dbReference type="Proteomes" id="UP000033188"/>
    </source>
</evidence>
<feature type="compositionally biased region" description="Polar residues" evidence="1">
    <location>
        <begin position="389"/>
        <end position="400"/>
    </location>
</feature>
<feature type="region of interest" description="Disordered" evidence="1">
    <location>
        <begin position="591"/>
        <end position="614"/>
    </location>
</feature>
<dbReference type="EMBL" id="LK391708">
    <property type="protein sequence ID" value="CDR95464.1"/>
    <property type="molecule type" value="Genomic_DNA"/>
</dbReference>
<feature type="chain" id="PRO_5001595932" evidence="2">
    <location>
        <begin position="24"/>
        <end position="945"/>
    </location>
</feature>
<feature type="compositionally biased region" description="Low complexity" evidence="1">
    <location>
        <begin position="270"/>
        <end position="283"/>
    </location>
</feature>
<name>A0A061D977_BABBI</name>
<feature type="region of interest" description="Disordered" evidence="1">
    <location>
        <begin position="47"/>
        <end position="542"/>
    </location>
</feature>
<feature type="compositionally biased region" description="Polar residues" evidence="1">
    <location>
        <begin position="447"/>
        <end position="457"/>
    </location>
</feature>
<evidence type="ECO:0000256" key="1">
    <source>
        <dbReference type="SAM" id="MobiDB-lite"/>
    </source>
</evidence>
<dbReference type="OrthoDB" id="367035at2759"/>
<organism evidence="3 4">
    <name type="scientific">Babesia bigemina</name>
    <dbReference type="NCBI Taxonomy" id="5866"/>
    <lineage>
        <taxon>Eukaryota</taxon>
        <taxon>Sar</taxon>
        <taxon>Alveolata</taxon>
        <taxon>Apicomplexa</taxon>
        <taxon>Aconoidasida</taxon>
        <taxon>Piroplasmida</taxon>
        <taxon>Babesiidae</taxon>
        <taxon>Babesia</taxon>
    </lineage>
</organism>
<accession>A0A061D977</accession>
<evidence type="ECO:0000256" key="2">
    <source>
        <dbReference type="SAM" id="SignalP"/>
    </source>
</evidence>
<keyword evidence="2" id="KW-0732">Signal</keyword>
<sequence length="945" mass="101392">MQWFIPVTLLCLGAIDFFAKSAAKPTASLPKVRYVSFPVPRLANAANSRRNNGRYHGGNGVGASNARPSSYPRGTPTVGRSRVPSLVDDGQPPLNPGSHVYNTVDDPKWRQIPPPAGWNPERKRSGERLSGSPRSPHNDDRNVDASNSKPSLSSLKGRSEDKNTPVAKPGGDREPTKPKPSNNGYNVSPSIVKPALSSKERTNPASSTIKQSVDDSKPSKNIPSGHGRNGQADVKQTSLNPNGKTEHPPSSFTRRDDVKNPAKTNDGNQALASDAKSSSSSPKVESDDKNTPVPKPDGDANAQAPTSGSQGSNKIPASVLKPLVSPGGKPQSERSKLTPPVDDTAATTNKPNKRRVRFDESIFRPSPSSPKVGSEDKNTPVAKPGGDANAQTPRPGSQGSRKIPASILKPSPSRDERGRVRTPPVKPLVDGTATPKEELSNSDETKLGSSNLKTAPSSPKGKVRFATDPIETSEDDEKPSTEKSVDDEDAEAKVETTSPSPKEARKFASSSIRKPVDGRPPTRKTSIPGKQVPGSGTNMSAGYPREMFDFEFIPMGNLHDKGDKYSQPHDERRFQIFDVRKLIEDDNKLPHKTMKVGENTPTTFNLPPPSLNGNKDRGILPVIPLTDANIPPTPGQDKPSTHYILVPKVEDNAQQATGMVHNNHAPKLSDAATQTSPSLPKENGKIIPIDIKSFIEDTKAATAMMARYSAPKMAEIATQTNISHLEEEEKVNPSLVVPSVDDKKPTTLNTDGKDKADTSDTKPSPSSARNGGEMKRFSAQPLADGLDSDLRSPSFEGNEENVDSFHLRKDANDNKPAKENSNDGGDSIVVSDSQQSPSSKDVPKSESSTIQKTVDEKKPTKDVPIRDGKDTKTNEKPSSPPSEVRGKTESSNSSQIATDGNASLSTPQQLRHFALNRPRRNDDTKAAPPAAKSCGSCCKKKRAVT</sequence>
<feature type="compositionally biased region" description="Basic and acidic residues" evidence="1">
    <location>
        <begin position="853"/>
        <end position="875"/>
    </location>
</feature>
<protein>
    <submittedName>
        <fullName evidence="3">Uncharacterized protein</fullName>
    </submittedName>
</protein>
<feature type="compositionally biased region" description="Basic and acidic residues" evidence="1">
    <location>
        <begin position="435"/>
        <end position="446"/>
    </location>
</feature>
<feature type="compositionally biased region" description="Polar residues" evidence="1">
    <location>
        <begin position="144"/>
        <end position="156"/>
    </location>
</feature>
<feature type="compositionally biased region" description="Polar residues" evidence="1">
    <location>
        <begin position="303"/>
        <end position="315"/>
    </location>
</feature>
<dbReference type="AlphaFoldDB" id="A0A061D977"/>
<proteinExistence type="predicted"/>
<evidence type="ECO:0000313" key="3">
    <source>
        <dbReference type="EMBL" id="CDR95464.1"/>
    </source>
</evidence>
<feature type="compositionally biased region" description="Basic and acidic residues" evidence="1">
    <location>
        <begin position="803"/>
        <end position="821"/>
    </location>
</feature>
<feature type="compositionally biased region" description="Polar residues" evidence="1">
    <location>
        <begin position="179"/>
        <end position="189"/>
    </location>
</feature>
<dbReference type="VEuPathDB" id="PiroplasmaDB:BBBOND_0206220"/>
<feature type="compositionally biased region" description="Polar residues" evidence="1">
    <location>
        <begin position="234"/>
        <end position="252"/>
    </location>
</feature>
<feature type="signal peptide" evidence="2">
    <location>
        <begin position="1"/>
        <end position="23"/>
    </location>
</feature>
<feature type="compositionally biased region" description="Polar residues" evidence="1">
    <location>
        <begin position="830"/>
        <end position="852"/>
    </location>
</feature>
<feature type="region of interest" description="Disordered" evidence="1">
    <location>
        <begin position="724"/>
        <end position="945"/>
    </location>
</feature>